<feature type="compositionally biased region" description="Basic and acidic residues" evidence="17">
    <location>
        <begin position="268"/>
        <end position="283"/>
    </location>
</feature>
<evidence type="ECO:0000256" key="10">
    <source>
        <dbReference type="ARBA" id="ARBA00022918"/>
    </source>
</evidence>
<comment type="catalytic activity">
    <reaction evidence="15">
        <text>DNA(n) + a 2'-deoxyribonucleoside 5'-triphosphate = DNA(n+1) + diphosphate</text>
        <dbReference type="Rhea" id="RHEA:22508"/>
        <dbReference type="Rhea" id="RHEA-COMP:17339"/>
        <dbReference type="Rhea" id="RHEA-COMP:17340"/>
        <dbReference type="ChEBI" id="CHEBI:33019"/>
        <dbReference type="ChEBI" id="CHEBI:61560"/>
        <dbReference type="ChEBI" id="CHEBI:173112"/>
        <dbReference type="EC" id="2.7.7.49"/>
    </reaction>
</comment>
<keyword evidence="11" id="KW-0239">DNA-directed DNA polymerase</keyword>
<dbReference type="Pfam" id="PF25597">
    <property type="entry name" value="SH3_retrovirus"/>
    <property type="match status" value="1"/>
</dbReference>
<evidence type="ECO:0000256" key="4">
    <source>
        <dbReference type="ARBA" id="ARBA00022723"/>
    </source>
</evidence>
<dbReference type="Proteomes" id="UP000054481">
    <property type="component" value="Unassembled WGS sequence"/>
</dbReference>
<dbReference type="GO" id="GO:0004519">
    <property type="term" value="F:endonuclease activity"/>
    <property type="evidence" value="ECO:0007669"/>
    <property type="project" value="UniProtKB-KW"/>
</dbReference>
<dbReference type="GO" id="GO:0005634">
    <property type="term" value="C:nucleus"/>
    <property type="evidence" value="ECO:0007669"/>
    <property type="project" value="UniProtKB-ARBA"/>
</dbReference>
<evidence type="ECO:0000256" key="7">
    <source>
        <dbReference type="ARBA" id="ARBA00022842"/>
    </source>
</evidence>
<evidence type="ECO:0000256" key="8">
    <source>
        <dbReference type="ARBA" id="ARBA00022884"/>
    </source>
</evidence>
<sequence length="683" mass="77412">MLMTQFEMKLMCLVTDGEKALLTKDYVETLEEAGIVLIISAPSTPWQNGHAERSGASHTEKARAMTIDANFPEELWPEIYRTAAYLLNLMPYRDSDGNWASPHERWWTWLKDNRTKYGHITNVQPPIQHLKVFGCVAYPMTIDALEHQKSKKALSPLAARAHIGYLVGYRASTQYVVWIPSIRTNKVMTTSNVQFDEDQAFDPKREENAEAFQVYAYDILRDLAAVDVGEEEIPEKLGLSSDPFFETPFFETPFFETSSLLTIGAEKSGGKDSTEIKVQERNGAKATHQGTPGPTYPTPPTSGTRDAPNIAPEPETPRVTQEEGDEQLGGEESGFSPQSSTPDDAPQDTIQLSLGTPIRDDSIDPGQDLGTNTPDTQSQRKKRDTSEGINQANILPGKRARRPRLTVNYVMAKASTHKLHIDEVPPAPRSHSQARESEHWLDWEKGMSKEIEAHKTNGTWQTVPKKQVQDLGYDLLPVKWVYDYKTDKHGFIKEFKARLVVRGNFEEDLGQDTYAATLKGRVFRLLTALGCAEDYETEQYDVKTAFLNTYLEEAVYCHGPTGYSPPGTCLKLIRGLYGLRIAPKLWYERLSGFFRAIGATRIEEDTCVWIREGVIVFSVDDIVMMYHKDFTKQWKVVHEALMKEFNIKYLGELRWFLGIEVIRDRPNKLLWLSQESSDRNGLV</sequence>
<feature type="domain" description="Integrase catalytic" evidence="18">
    <location>
        <begin position="1"/>
        <end position="110"/>
    </location>
</feature>
<feature type="compositionally biased region" description="Polar residues" evidence="17">
    <location>
        <begin position="335"/>
        <end position="354"/>
    </location>
</feature>
<evidence type="ECO:0000256" key="1">
    <source>
        <dbReference type="ARBA" id="ARBA00022578"/>
    </source>
</evidence>
<dbReference type="PANTHER" id="PTHR42648:SF11">
    <property type="entry name" value="TRANSPOSON TY4-P GAG-POL POLYPROTEIN"/>
    <property type="match status" value="1"/>
</dbReference>
<keyword evidence="9" id="KW-0229">DNA integration</keyword>
<evidence type="ECO:0000256" key="15">
    <source>
        <dbReference type="ARBA" id="ARBA00048173"/>
    </source>
</evidence>
<dbReference type="PANTHER" id="PTHR42648">
    <property type="entry name" value="TRANSPOSASE, PUTATIVE-RELATED"/>
    <property type="match status" value="1"/>
</dbReference>
<dbReference type="GO" id="GO:0016787">
    <property type="term" value="F:hydrolase activity"/>
    <property type="evidence" value="ECO:0007669"/>
    <property type="project" value="UniProtKB-KW"/>
</dbReference>
<dbReference type="GO" id="GO:0003887">
    <property type="term" value="F:DNA-directed DNA polymerase activity"/>
    <property type="evidence" value="ECO:0007669"/>
    <property type="project" value="UniProtKB-KW"/>
</dbReference>
<dbReference type="InterPro" id="IPR036397">
    <property type="entry name" value="RNaseH_sf"/>
</dbReference>
<dbReference type="GO" id="GO:0006310">
    <property type="term" value="P:DNA recombination"/>
    <property type="evidence" value="ECO:0007669"/>
    <property type="project" value="UniProtKB-KW"/>
</dbReference>
<organism evidence="19 20">
    <name type="scientific">Hirsutella minnesotensis 3608</name>
    <dbReference type="NCBI Taxonomy" id="1043627"/>
    <lineage>
        <taxon>Eukaryota</taxon>
        <taxon>Fungi</taxon>
        <taxon>Dikarya</taxon>
        <taxon>Ascomycota</taxon>
        <taxon>Pezizomycotina</taxon>
        <taxon>Sordariomycetes</taxon>
        <taxon>Hypocreomycetidae</taxon>
        <taxon>Hypocreales</taxon>
        <taxon>Ophiocordycipitaceae</taxon>
        <taxon>Hirsutella</taxon>
    </lineage>
</organism>
<proteinExistence type="predicted"/>
<evidence type="ECO:0000256" key="16">
    <source>
        <dbReference type="ARBA" id="ARBA00049244"/>
    </source>
</evidence>
<keyword evidence="11" id="KW-0808">Transferase</keyword>
<evidence type="ECO:0000256" key="12">
    <source>
        <dbReference type="ARBA" id="ARBA00023125"/>
    </source>
</evidence>
<gene>
    <name evidence="19" type="ORF">HIM_12015</name>
</gene>
<dbReference type="GO" id="GO:0003723">
    <property type="term" value="F:RNA binding"/>
    <property type="evidence" value="ECO:0007669"/>
    <property type="project" value="UniProtKB-KW"/>
</dbReference>
<dbReference type="Gene3D" id="3.30.420.10">
    <property type="entry name" value="Ribonuclease H-like superfamily/Ribonuclease H"/>
    <property type="match status" value="1"/>
</dbReference>
<keyword evidence="3" id="KW-0540">Nuclease</keyword>
<dbReference type="SUPFAM" id="SSF53098">
    <property type="entry name" value="Ribonuclease H-like"/>
    <property type="match status" value="1"/>
</dbReference>
<keyword evidence="20" id="KW-1185">Reference proteome</keyword>
<keyword evidence="10" id="KW-0695">RNA-directed DNA polymerase</keyword>
<dbReference type="Pfam" id="PF07727">
    <property type="entry name" value="RVT_2"/>
    <property type="match status" value="1"/>
</dbReference>
<keyword evidence="14" id="KW-0511">Multifunctional enzyme</keyword>
<comment type="catalytic activity">
    <reaction evidence="16">
        <text>DNA(n) + a 2'-deoxyribonucleoside 5'-triphosphate = DNA(n+1) + diphosphate</text>
        <dbReference type="Rhea" id="RHEA:22508"/>
        <dbReference type="Rhea" id="RHEA-COMP:17339"/>
        <dbReference type="Rhea" id="RHEA-COMP:17340"/>
        <dbReference type="ChEBI" id="CHEBI:33019"/>
        <dbReference type="ChEBI" id="CHEBI:61560"/>
        <dbReference type="ChEBI" id="CHEBI:173112"/>
        <dbReference type="EC" id="2.7.7.7"/>
    </reaction>
</comment>
<evidence type="ECO:0000259" key="18">
    <source>
        <dbReference type="PROSITE" id="PS50994"/>
    </source>
</evidence>
<evidence type="ECO:0000256" key="11">
    <source>
        <dbReference type="ARBA" id="ARBA00022932"/>
    </source>
</evidence>
<keyword evidence="12" id="KW-0238">DNA-binding</keyword>
<dbReference type="GO" id="GO:0046872">
    <property type="term" value="F:metal ion binding"/>
    <property type="evidence" value="ECO:0007669"/>
    <property type="project" value="UniProtKB-KW"/>
</dbReference>
<evidence type="ECO:0000313" key="19">
    <source>
        <dbReference type="EMBL" id="KJZ68595.1"/>
    </source>
</evidence>
<name>A0A0F7ZIH1_9HYPO</name>
<keyword evidence="1" id="KW-0815">Transposition</keyword>
<dbReference type="GO" id="GO:0032196">
    <property type="term" value="P:transposition"/>
    <property type="evidence" value="ECO:0007669"/>
    <property type="project" value="UniProtKB-KW"/>
</dbReference>
<dbReference type="OrthoDB" id="5080335at2759"/>
<keyword evidence="2" id="KW-0548">Nucleotidyltransferase</keyword>
<dbReference type="AlphaFoldDB" id="A0A0F7ZIH1"/>
<accession>A0A0F7ZIH1</accession>
<dbReference type="InterPro" id="IPR013103">
    <property type="entry name" value="RVT_2"/>
</dbReference>
<feature type="region of interest" description="Disordered" evidence="17">
    <location>
        <begin position="265"/>
        <end position="401"/>
    </location>
</feature>
<dbReference type="InterPro" id="IPR012337">
    <property type="entry name" value="RNaseH-like_sf"/>
</dbReference>
<evidence type="ECO:0000256" key="2">
    <source>
        <dbReference type="ARBA" id="ARBA00022695"/>
    </source>
</evidence>
<evidence type="ECO:0000256" key="9">
    <source>
        <dbReference type="ARBA" id="ARBA00022908"/>
    </source>
</evidence>
<dbReference type="GO" id="GO:0003964">
    <property type="term" value="F:RNA-directed DNA polymerase activity"/>
    <property type="evidence" value="ECO:0007669"/>
    <property type="project" value="UniProtKB-KW"/>
</dbReference>
<evidence type="ECO:0000256" key="6">
    <source>
        <dbReference type="ARBA" id="ARBA00022801"/>
    </source>
</evidence>
<keyword evidence="6" id="KW-0378">Hydrolase</keyword>
<evidence type="ECO:0000256" key="17">
    <source>
        <dbReference type="SAM" id="MobiDB-lite"/>
    </source>
</evidence>
<evidence type="ECO:0000256" key="3">
    <source>
        <dbReference type="ARBA" id="ARBA00022722"/>
    </source>
</evidence>
<keyword evidence="5" id="KW-0255">Endonuclease</keyword>
<evidence type="ECO:0000256" key="13">
    <source>
        <dbReference type="ARBA" id="ARBA00023172"/>
    </source>
</evidence>
<keyword evidence="7" id="KW-0460">Magnesium</keyword>
<dbReference type="EMBL" id="KQ030854">
    <property type="protein sequence ID" value="KJZ68595.1"/>
    <property type="molecule type" value="Genomic_DNA"/>
</dbReference>
<dbReference type="InterPro" id="IPR039537">
    <property type="entry name" value="Retrotran_Ty1/copia-like"/>
</dbReference>
<keyword evidence="8" id="KW-0694">RNA-binding</keyword>
<dbReference type="PROSITE" id="PS50994">
    <property type="entry name" value="INTEGRASE"/>
    <property type="match status" value="1"/>
</dbReference>
<evidence type="ECO:0000313" key="20">
    <source>
        <dbReference type="Proteomes" id="UP000054481"/>
    </source>
</evidence>
<reference evidence="19 20" key="1">
    <citation type="journal article" date="2014" name="Genome Biol. Evol.">
        <title>Comparative genomics and transcriptomics analyses reveal divergent lifestyle features of nematode endoparasitic fungus Hirsutella minnesotensis.</title>
        <authorList>
            <person name="Lai Y."/>
            <person name="Liu K."/>
            <person name="Zhang X."/>
            <person name="Zhang X."/>
            <person name="Li K."/>
            <person name="Wang N."/>
            <person name="Shu C."/>
            <person name="Wu Y."/>
            <person name="Wang C."/>
            <person name="Bushley K.E."/>
            <person name="Xiang M."/>
            <person name="Liu X."/>
        </authorList>
    </citation>
    <scope>NUCLEOTIDE SEQUENCE [LARGE SCALE GENOMIC DNA]</scope>
    <source>
        <strain evidence="19 20">3608</strain>
    </source>
</reference>
<evidence type="ECO:0000256" key="5">
    <source>
        <dbReference type="ARBA" id="ARBA00022759"/>
    </source>
</evidence>
<keyword evidence="13" id="KW-0233">DNA recombination</keyword>
<dbReference type="InterPro" id="IPR057670">
    <property type="entry name" value="SH3_retrovirus"/>
</dbReference>
<dbReference type="GO" id="GO:0003677">
    <property type="term" value="F:DNA binding"/>
    <property type="evidence" value="ECO:0007669"/>
    <property type="project" value="UniProtKB-KW"/>
</dbReference>
<evidence type="ECO:0000256" key="14">
    <source>
        <dbReference type="ARBA" id="ARBA00023268"/>
    </source>
</evidence>
<keyword evidence="4" id="KW-0479">Metal-binding</keyword>
<protein>
    <recommendedName>
        <fullName evidence="18">Integrase catalytic domain-containing protein</fullName>
    </recommendedName>
</protein>
<dbReference type="InterPro" id="IPR001584">
    <property type="entry name" value="Integrase_cat-core"/>
</dbReference>
<dbReference type="GO" id="GO:0015074">
    <property type="term" value="P:DNA integration"/>
    <property type="evidence" value="ECO:0007669"/>
    <property type="project" value="UniProtKB-KW"/>
</dbReference>